<accession>A0A4Z0H3G3</accession>
<dbReference type="RefSeq" id="WP_079479329.1">
    <property type="nucleotide sequence ID" value="NZ_FVYZ01000004.1"/>
</dbReference>
<keyword evidence="2" id="KW-1185">Reference proteome</keyword>
<proteinExistence type="predicted"/>
<sequence>MKKILFFVGFLLLVGCSSQDLGITDLKETYPDTFASGVESLTEEQQSKLGLPDETPFTVSSVSAATNDNQTQVEYQSDGSEKLVVTTVYEPGNVLEELDLQLNLNSGAVAGAEEREDSFYMEWYNGEEDVIYQIEYFGNGEEMGQKTLKIANSI</sequence>
<dbReference type="OrthoDB" id="2974085at2"/>
<organism evidence="1 2">
    <name type="scientific">Halobacillus salinus</name>
    <dbReference type="NCBI Taxonomy" id="192814"/>
    <lineage>
        <taxon>Bacteria</taxon>
        <taxon>Bacillati</taxon>
        <taxon>Bacillota</taxon>
        <taxon>Bacilli</taxon>
        <taxon>Bacillales</taxon>
        <taxon>Bacillaceae</taxon>
        <taxon>Halobacillus</taxon>
    </lineage>
</organism>
<dbReference type="Proteomes" id="UP000297982">
    <property type="component" value="Unassembled WGS sequence"/>
</dbReference>
<comment type="caution">
    <text evidence="1">The sequence shown here is derived from an EMBL/GenBank/DDBJ whole genome shotgun (WGS) entry which is preliminary data.</text>
</comment>
<evidence type="ECO:0008006" key="3">
    <source>
        <dbReference type="Google" id="ProtNLM"/>
    </source>
</evidence>
<gene>
    <name evidence="1" type="ORF">E4663_02895</name>
</gene>
<evidence type="ECO:0000313" key="2">
    <source>
        <dbReference type="Proteomes" id="UP000297982"/>
    </source>
</evidence>
<dbReference type="AlphaFoldDB" id="A0A4Z0H3G3"/>
<dbReference type="PROSITE" id="PS51257">
    <property type="entry name" value="PROKAR_LIPOPROTEIN"/>
    <property type="match status" value="1"/>
</dbReference>
<protein>
    <recommendedName>
        <fullName evidence="3">DUF4367 domain-containing protein</fullName>
    </recommendedName>
</protein>
<dbReference type="EMBL" id="SRJC01000001">
    <property type="protein sequence ID" value="TGB03971.1"/>
    <property type="molecule type" value="Genomic_DNA"/>
</dbReference>
<evidence type="ECO:0000313" key="1">
    <source>
        <dbReference type="EMBL" id="TGB03971.1"/>
    </source>
</evidence>
<name>A0A4Z0H3G3_9BACI</name>
<reference evidence="1 2" key="1">
    <citation type="journal article" date="2003" name="Int. J. Syst. Evol. Microbiol.">
        <title>Halobacillus salinus sp. nov., isolated from a salt lake on the coast of the East Sea in Korea.</title>
        <authorList>
            <person name="Yoon J.H."/>
            <person name="Kang K.H."/>
            <person name="Park Y.H."/>
        </authorList>
    </citation>
    <scope>NUCLEOTIDE SEQUENCE [LARGE SCALE GENOMIC DNA]</scope>
    <source>
        <strain evidence="1 2">HSL-3</strain>
    </source>
</reference>